<sequence>MDVVLSLPEYDILWQDLRLGRQPYPLSVLPHGATLEERARIRAAVHARLAERRLLGDPRLADVLALLNDHEVAVELVQCADEPVKALAAARGEHAVLAVLAGESLRLTTTHARELARAAVSVLPPGGPGRSQPVNVAVDLLRTAVSRERGPLADEALVLSGAGMPTGQVRTLQRLAATRRRGGQFGVTVGGRQHPVVLAWFDADDGRYLQVSENGSLSILAADAVRIGKRVADLITTGRPG</sequence>
<keyword evidence="3" id="KW-0963">Cytoplasm</keyword>
<evidence type="ECO:0000256" key="3">
    <source>
        <dbReference type="ARBA" id="ARBA00022490"/>
    </source>
</evidence>
<dbReference type="RefSeq" id="WP_377849548.1">
    <property type="nucleotide sequence ID" value="NZ_JBHLZU010000002.1"/>
</dbReference>
<evidence type="ECO:0000313" key="5">
    <source>
        <dbReference type="EMBL" id="MFB9902463.1"/>
    </source>
</evidence>
<dbReference type="Pfam" id="PF14011">
    <property type="entry name" value="ESX-1_EspG"/>
    <property type="match status" value="1"/>
</dbReference>
<protein>
    <submittedName>
        <fullName evidence="5">ESX secretion-associated protein EspG</fullName>
    </submittedName>
</protein>
<evidence type="ECO:0000313" key="6">
    <source>
        <dbReference type="Proteomes" id="UP001589693"/>
    </source>
</evidence>
<dbReference type="EMBL" id="JBHLZU010000002">
    <property type="protein sequence ID" value="MFB9902463.1"/>
    <property type="molecule type" value="Genomic_DNA"/>
</dbReference>
<keyword evidence="4" id="KW-0143">Chaperone</keyword>
<gene>
    <name evidence="5" type="ORF">ACFFQA_00795</name>
</gene>
<dbReference type="InterPro" id="IPR025734">
    <property type="entry name" value="EspG"/>
</dbReference>
<comment type="caution">
    <text evidence="5">The sequence shown here is derived from an EMBL/GenBank/DDBJ whole genome shotgun (WGS) entry which is preliminary data.</text>
</comment>
<evidence type="ECO:0000256" key="4">
    <source>
        <dbReference type="ARBA" id="ARBA00023186"/>
    </source>
</evidence>
<proteinExistence type="inferred from homology"/>
<evidence type="ECO:0000256" key="2">
    <source>
        <dbReference type="ARBA" id="ARBA00006411"/>
    </source>
</evidence>
<accession>A0ABV5ZNL1</accession>
<evidence type="ECO:0000256" key="1">
    <source>
        <dbReference type="ARBA" id="ARBA00004496"/>
    </source>
</evidence>
<comment type="similarity">
    <text evidence="2">Belongs to the EspG family.</text>
</comment>
<comment type="subcellular location">
    <subcellularLocation>
        <location evidence="1">Cytoplasm</location>
    </subcellularLocation>
</comment>
<keyword evidence="6" id="KW-1185">Reference proteome</keyword>
<reference evidence="5 6" key="1">
    <citation type="submission" date="2024-09" db="EMBL/GenBank/DDBJ databases">
        <authorList>
            <person name="Sun Q."/>
            <person name="Mori K."/>
        </authorList>
    </citation>
    <scope>NUCLEOTIDE SEQUENCE [LARGE SCALE GENOMIC DNA]</scope>
    <source>
        <strain evidence="5 6">TBRC 7907</strain>
    </source>
</reference>
<name>A0ABV5ZNL1_9PSEU</name>
<dbReference type="Proteomes" id="UP001589693">
    <property type="component" value="Unassembled WGS sequence"/>
</dbReference>
<organism evidence="5 6">
    <name type="scientific">Allokutzneria oryzae</name>
    <dbReference type="NCBI Taxonomy" id="1378989"/>
    <lineage>
        <taxon>Bacteria</taxon>
        <taxon>Bacillati</taxon>
        <taxon>Actinomycetota</taxon>
        <taxon>Actinomycetes</taxon>
        <taxon>Pseudonocardiales</taxon>
        <taxon>Pseudonocardiaceae</taxon>
        <taxon>Allokutzneria</taxon>
    </lineage>
</organism>